<sequence>MLRRRRPSASRRPRRPLQRAAAAEAERGARLQLPERRRRRRRRRRRSSGRPATCAAQTLREPQLPPPRQVSCSFQKFSLQHLCSSSSLLRSPFRVPSPLRAPLRSSPPPGPSGRSHSPSVPSGEFLDQVVVPIGRRGGRQPGTTGQRPIRRRRPGAEPGRAEATPRETLPPGKLRRAGTERREALEGPREPRAGKRARQGRPGEARIGKTFSHLCGRPGEGKLIKEVRPRCRLSLDNILQNKATSLMYQVPSVLQLPESRPGSSSHGHDHSLQVSVQNTLHGDKGKVPPSLTASPVPRWTALPIPHMQPTLLGKRSADLFSNKSVLVICTACCEILD</sequence>
<feature type="compositionally biased region" description="Basic residues" evidence="1">
    <location>
        <begin position="36"/>
        <end position="48"/>
    </location>
</feature>
<proteinExistence type="predicted"/>
<evidence type="ECO:0000313" key="2">
    <source>
        <dbReference type="Proteomes" id="UP000694856"/>
    </source>
</evidence>
<feature type="compositionally biased region" description="Low complexity" evidence="1">
    <location>
        <begin position="112"/>
        <end position="122"/>
    </location>
</feature>
<name>A0A8B8SHI0_CAMFR</name>
<feature type="compositionally biased region" description="Basic and acidic residues" evidence="1">
    <location>
        <begin position="177"/>
        <end position="193"/>
    </location>
</feature>
<dbReference type="AlphaFoldDB" id="A0A8B8SHI0"/>
<feature type="region of interest" description="Disordered" evidence="1">
    <location>
        <begin position="89"/>
        <end position="202"/>
    </location>
</feature>
<reference evidence="3" key="1">
    <citation type="submission" date="2025-08" db="UniProtKB">
        <authorList>
            <consortium name="RefSeq"/>
        </authorList>
    </citation>
    <scope>IDENTIFICATION</scope>
    <source>
        <tissue evidence="3">Ear skin</tissue>
    </source>
</reference>
<dbReference type="KEGG" id="cfr:106729592"/>
<protein>
    <submittedName>
        <fullName evidence="3">Serine/arginine repetitive matrix protein 1-like</fullName>
    </submittedName>
</protein>
<dbReference type="Proteomes" id="UP000694856">
    <property type="component" value="Chromosome 34"/>
</dbReference>
<feature type="compositionally biased region" description="Basic and acidic residues" evidence="1">
    <location>
        <begin position="24"/>
        <end position="35"/>
    </location>
</feature>
<feature type="compositionally biased region" description="Basic residues" evidence="1">
    <location>
        <begin position="1"/>
        <end position="17"/>
    </location>
</feature>
<feature type="region of interest" description="Disordered" evidence="1">
    <location>
        <begin position="1"/>
        <end position="68"/>
    </location>
</feature>
<feature type="compositionally biased region" description="Low complexity" evidence="1">
    <location>
        <begin position="89"/>
        <end position="104"/>
    </location>
</feature>
<evidence type="ECO:0000313" key="3">
    <source>
        <dbReference type="RefSeq" id="XP_032328787.1"/>
    </source>
</evidence>
<gene>
    <name evidence="3" type="primary">LOC106729592</name>
</gene>
<organism evidence="2 3">
    <name type="scientific">Camelus ferus</name>
    <name type="common">Wild bactrian camel</name>
    <name type="synonym">Camelus bactrianus ferus</name>
    <dbReference type="NCBI Taxonomy" id="419612"/>
    <lineage>
        <taxon>Eukaryota</taxon>
        <taxon>Metazoa</taxon>
        <taxon>Chordata</taxon>
        <taxon>Craniata</taxon>
        <taxon>Vertebrata</taxon>
        <taxon>Euteleostomi</taxon>
        <taxon>Mammalia</taxon>
        <taxon>Eutheria</taxon>
        <taxon>Laurasiatheria</taxon>
        <taxon>Artiodactyla</taxon>
        <taxon>Tylopoda</taxon>
        <taxon>Camelidae</taxon>
        <taxon>Camelus</taxon>
    </lineage>
</organism>
<dbReference type="RefSeq" id="XP_032328787.1">
    <property type="nucleotide sequence ID" value="XM_032472896.1"/>
</dbReference>
<accession>A0A8B8SHI0</accession>
<keyword evidence="2" id="KW-1185">Reference proteome</keyword>
<evidence type="ECO:0000256" key="1">
    <source>
        <dbReference type="SAM" id="MobiDB-lite"/>
    </source>
</evidence>
<dbReference type="GeneID" id="106729592"/>